<evidence type="ECO:0000256" key="6">
    <source>
        <dbReference type="SAM" id="Phobius"/>
    </source>
</evidence>
<gene>
    <name evidence="8" type="ORF">KDL01_23360</name>
</gene>
<keyword evidence="3" id="KW-0732">Signal</keyword>
<keyword evidence="2" id="KW-0964">Secreted</keyword>
<feature type="domain" description="Gram-positive cocci surface proteins LPxTG" evidence="7">
    <location>
        <begin position="42"/>
        <end position="76"/>
    </location>
</feature>
<reference evidence="8" key="1">
    <citation type="submission" date="2021-04" db="EMBL/GenBank/DDBJ databases">
        <title>Genome based classification of Actinospica acidithermotolerans sp. nov., an actinobacterium isolated from an Indonesian hot spring.</title>
        <authorList>
            <person name="Kusuma A.B."/>
            <person name="Putra K.E."/>
            <person name="Nafisah S."/>
            <person name="Loh J."/>
            <person name="Nouioui I."/>
            <person name="Goodfellow M."/>
        </authorList>
    </citation>
    <scope>NUCLEOTIDE SEQUENCE</scope>
    <source>
        <strain evidence="8">CSCA 57</strain>
    </source>
</reference>
<feature type="region of interest" description="Disordered" evidence="5">
    <location>
        <begin position="1"/>
        <end position="44"/>
    </location>
</feature>
<dbReference type="AlphaFoldDB" id="A0A941ERY9"/>
<keyword evidence="9" id="KW-1185">Reference proteome</keyword>
<dbReference type="EMBL" id="JAGSOG010000132">
    <property type="protein sequence ID" value="MBR7836236.1"/>
    <property type="molecule type" value="Genomic_DNA"/>
</dbReference>
<protein>
    <submittedName>
        <fullName evidence="8">LPXTG cell wall anchor domain-containing protein</fullName>
    </submittedName>
</protein>
<feature type="non-terminal residue" evidence="8">
    <location>
        <position position="1"/>
    </location>
</feature>
<accession>A0A941ERY9</accession>
<dbReference type="PROSITE" id="PS50847">
    <property type="entry name" value="GRAM_POS_ANCHORING"/>
    <property type="match status" value="1"/>
</dbReference>
<comment type="caution">
    <text evidence="8">The sequence shown here is derived from an EMBL/GenBank/DDBJ whole genome shotgun (WGS) entry which is preliminary data.</text>
</comment>
<evidence type="ECO:0000256" key="2">
    <source>
        <dbReference type="ARBA" id="ARBA00022525"/>
    </source>
</evidence>
<keyword evidence="6" id="KW-0472">Membrane</keyword>
<dbReference type="NCBIfam" id="TIGR01167">
    <property type="entry name" value="LPXTG_anchor"/>
    <property type="match status" value="1"/>
</dbReference>
<evidence type="ECO:0000256" key="5">
    <source>
        <dbReference type="SAM" id="MobiDB-lite"/>
    </source>
</evidence>
<dbReference type="InterPro" id="IPR019931">
    <property type="entry name" value="LPXTG_anchor"/>
</dbReference>
<dbReference type="RefSeq" id="WP_212530717.1">
    <property type="nucleotide sequence ID" value="NZ_JAGSOG010000132.1"/>
</dbReference>
<proteinExistence type="predicted"/>
<evidence type="ECO:0000256" key="1">
    <source>
        <dbReference type="ARBA" id="ARBA00022512"/>
    </source>
</evidence>
<keyword evidence="6" id="KW-0812">Transmembrane</keyword>
<feature type="transmembrane region" description="Helical" evidence="6">
    <location>
        <begin position="51"/>
        <end position="70"/>
    </location>
</feature>
<keyword evidence="4" id="KW-0572">Peptidoglycan-anchor</keyword>
<dbReference type="Proteomes" id="UP000675781">
    <property type="component" value="Unassembled WGS sequence"/>
</dbReference>
<sequence>CPPSTHPITPVTASLPPSTTPPVTPSTTPSMWTGPHTPPPGLAHTGADVDVALGVAGAALIAGLGLRLAARRREER</sequence>
<name>A0A941ERY9_9ACTN</name>
<evidence type="ECO:0000313" key="8">
    <source>
        <dbReference type="EMBL" id="MBR7836236.1"/>
    </source>
</evidence>
<organism evidence="8 9">
    <name type="scientific">Actinospica durhamensis</name>
    <dbReference type="NCBI Taxonomy" id="1508375"/>
    <lineage>
        <taxon>Bacteria</taxon>
        <taxon>Bacillati</taxon>
        <taxon>Actinomycetota</taxon>
        <taxon>Actinomycetes</taxon>
        <taxon>Catenulisporales</taxon>
        <taxon>Actinospicaceae</taxon>
        <taxon>Actinospica</taxon>
    </lineage>
</organism>
<keyword evidence="1" id="KW-0134">Cell wall</keyword>
<evidence type="ECO:0000259" key="7">
    <source>
        <dbReference type="PROSITE" id="PS50847"/>
    </source>
</evidence>
<keyword evidence="6" id="KW-1133">Transmembrane helix</keyword>
<evidence type="ECO:0000313" key="9">
    <source>
        <dbReference type="Proteomes" id="UP000675781"/>
    </source>
</evidence>
<evidence type="ECO:0000256" key="4">
    <source>
        <dbReference type="ARBA" id="ARBA00023088"/>
    </source>
</evidence>
<evidence type="ECO:0000256" key="3">
    <source>
        <dbReference type="ARBA" id="ARBA00022729"/>
    </source>
</evidence>